<dbReference type="AlphaFoldDB" id="A0AAV2HGJ9"/>
<organism evidence="2 3">
    <name type="scientific">Lymnaea stagnalis</name>
    <name type="common">Great pond snail</name>
    <name type="synonym">Helix stagnalis</name>
    <dbReference type="NCBI Taxonomy" id="6523"/>
    <lineage>
        <taxon>Eukaryota</taxon>
        <taxon>Metazoa</taxon>
        <taxon>Spiralia</taxon>
        <taxon>Lophotrochozoa</taxon>
        <taxon>Mollusca</taxon>
        <taxon>Gastropoda</taxon>
        <taxon>Heterobranchia</taxon>
        <taxon>Euthyneura</taxon>
        <taxon>Panpulmonata</taxon>
        <taxon>Hygrophila</taxon>
        <taxon>Lymnaeoidea</taxon>
        <taxon>Lymnaeidae</taxon>
        <taxon>Lymnaea</taxon>
    </lineage>
</organism>
<dbReference type="InterPro" id="IPR036291">
    <property type="entry name" value="NAD(P)-bd_dom_sf"/>
</dbReference>
<dbReference type="InterPro" id="IPR050177">
    <property type="entry name" value="Lipid_A_modif_metabolic_enz"/>
</dbReference>
<dbReference type="CDD" id="cd08946">
    <property type="entry name" value="SDR_e"/>
    <property type="match status" value="1"/>
</dbReference>
<name>A0AAV2HGJ9_LYMST</name>
<dbReference type="InterPro" id="IPR001509">
    <property type="entry name" value="Epimerase_deHydtase"/>
</dbReference>
<feature type="domain" description="NAD-dependent epimerase/dehydratase" evidence="1">
    <location>
        <begin position="10"/>
        <end position="246"/>
    </location>
</feature>
<dbReference type="PANTHER" id="PTHR43245:SF11">
    <property type="entry name" value="LD23561P"/>
    <property type="match status" value="1"/>
</dbReference>
<dbReference type="Pfam" id="PF01370">
    <property type="entry name" value="Epimerase"/>
    <property type="match status" value="1"/>
</dbReference>
<dbReference type="EMBL" id="CAXITT010000133">
    <property type="protein sequence ID" value="CAL1533091.1"/>
    <property type="molecule type" value="Genomic_DNA"/>
</dbReference>
<dbReference type="Proteomes" id="UP001497497">
    <property type="component" value="Unassembled WGS sequence"/>
</dbReference>
<protein>
    <recommendedName>
        <fullName evidence="1">NAD-dependent epimerase/dehydratase domain-containing protein</fullName>
    </recommendedName>
</protein>
<reference evidence="2 3" key="1">
    <citation type="submission" date="2024-04" db="EMBL/GenBank/DDBJ databases">
        <authorList>
            <consortium name="Genoscope - CEA"/>
            <person name="William W."/>
        </authorList>
    </citation>
    <scope>NUCLEOTIDE SEQUENCE [LARGE SCALE GENOMIC DNA]</scope>
</reference>
<dbReference type="SUPFAM" id="SSF51735">
    <property type="entry name" value="NAD(P)-binding Rossmann-fold domains"/>
    <property type="match status" value="1"/>
</dbReference>
<evidence type="ECO:0000259" key="1">
    <source>
        <dbReference type="Pfam" id="PF01370"/>
    </source>
</evidence>
<keyword evidence="3" id="KW-1185">Reference proteome</keyword>
<accession>A0AAV2HGJ9</accession>
<dbReference type="PANTHER" id="PTHR43245">
    <property type="entry name" value="BIFUNCTIONAL POLYMYXIN RESISTANCE PROTEIN ARNA"/>
    <property type="match status" value="1"/>
</dbReference>
<gene>
    <name evidence="2" type="ORF">GSLYS_00007109001</name>
</gene>
<evidence type="ECO:0000313" key="3">
    <source>
        <dbReference type="Proteomes" id="UP001497497"/>
    </source>
</evidence>
<evidence type="ECO:0000313" key="2">
    <source>
        <dbReference type="EMBL" id="CAL1533091.1"/>
    </source>
</evidence>
<comment type="caution">
    <text evidence="2">The sequence shown here is derived from an EMBL/GenBank/DDBJ whole genome shotgun (WGS) entry which is preliminary data.</text>
</comment>
<proteinExistence type="predicted"/>
<sequence length="409" mass="46270">MATSMEENRVLILGGTGFIGRNLVDYLVRNKLARKIRVVDKVPPQMAWLNPRHLESFENPAVEFCQANIINKASAEKVFCDDDGGFDFVINLAAETKHGQSEPVYKEGIYRLSLNCAELAAMHKVKRFIELSTAQIYTHEKKPAREDAKSEPWTNLARHKLDVEKALENYVDLNYVILRPAIVYGIGDRNGLTPRLIIGAIYKYTMQKMQMLWTKDLKMNTVHVDDVVRAIWHLCFHGNRGQVYNLTDKGDTTQGLISSLVSELFDINYDFVGAIFSNLARVRMTDIVDDINEKHMRPWSDACQRDQVSNTPLNPFIDQELLYNKHLFIDGSKIESTGFAYTIPKLEIGHLKEILDDYITLGLMPRSLVSNEVFYTPTDVEAACLDHGADGDCGLEGIDHTADQDSAHS</sequence>
<dbReference type="Gene3D" id="3.40.50.720">
    <property type="entry name" value="NAD(P)-binding Rossmann-like Domain"/>
    <property type="match status" value="1"/>
</dbReference>